<comment type="caution">
    <text evidence="1">The sequence shown here is derived from an EMBL/GenBank/DDBJ whole genome shotgun (WGS) entry which is preliminary data.</text>
</comment>
<dbReference type="InterPro" id="IPR036513">
    <property type="entry name" value="STAS_dom_sf"/>
</dbReference>
<dbReference type="Gene3D" id="3.30.750.24">
    <property type="entry name" value="STAS domain"/>
    <property type="match status" value="1"/>
</dbReference>
<protein>
    <recommendedName>
        <fullName evidence="3">STAS domain-containing protein</fullName>
    </recommendedName>
</protein>
<dbReference type="Proteomes" id="UP001497416">
    <property type="component" value="Unassembled WGS sequence"/>
</dbReference>
<accession>A0ABM9P5H4</accession>
<name>A0ABM9P5H4_9FLAO</name>
<dbReference type="EMBL" id="CAXIXY010000008">
    <property type="protein sequence ID" value="CAL2093749.1"/>
    <property type="molecule type" value="Genomic_DNA"/>
</dbReference>
<dbReference type="SUPFAM" id="SSF52091">
    <property type="entry name" value="SpoIIaa-like"/>
    <property type="match status" value="1"/>
</dbReference>
<proteinExistence type="predicted"/>
<evidence type="ECO:0008006" key="3">
    <source>
        <dbReference type="Google" id="ProtNLM"/>
    </source>
</evidence>
<evidence type="ECO:0000313" key="2">
    <source>
        <dbReference type="Proteomes" id="UP001497416"/>
    </source>
</evidence>
<dbReference type="RefSeq" id="WP_348713683.1">
    <property type="nucleotide sequence ID" value="NZ_CAXIXY010000008.1"/>
</dbReference>
<sequence>MALQVTHTNGTVYLEGRINSATARLFIIRAEHFVEQLKNLTININKVNEIDRDGIEAFKTVWSIALRNNKKLKITGLNNTKIFNQFGLNIKA</sequence>
<organism evidence="1 2">
    <name type="scientific">Tenacibaculum platacis</name>
    <dbReference type="NCBI Taxonomy" id="3137852"/>
    <lineage>
        <taxon>Bacteria</taxon>
        <taxon>Pseudomonadati</taxon>
        <taxon>Bacteroidota</taxon>
        <taxon>Flavobacteriia</taxon>
        <taxon>Flavobacteriales</taxon>
        <taxon>Flavobacteriaceae</taxon>
        <taxon>Tenacibaculum</taxon>
    </lineage>
</organism>
<evidence type="ECO:0000313" key="1">
    <source>
        <dbReference type="EMBL" id="CAL2093749.1"/>
    </source>
</evidence>
<gene>
    <name evidence="1" type="ORF">T190607A01A_60008</name>
</gene>
<reference evidence="1 2" key="1">
    <citation type="submission" date="2024-05" db="EMBL/GenBank/DDBJ databases">
        <authorList>
            <person name="Duchaud E."/>
        </authorList>
    </citation>
    <scope>NUCLEOTIDE SEQUENCE [LARGE SCALE GENOMIC DNA]</scope>
    <source>
        <strain evidence="1">Ena-SAMPLE-TAB-13-05-2024-13:56:06:370-140302</strain>
    </source>
</reference>
<keyword evidence="2" id="KW-1185">Reference proteome</keyword>